<keyword evidence="2" id="KW-1185">Reference proteome</keyword>
<dbReference type="AlphaFoldDB" id="A0A2G8SL09"/>
<organism evidence="1 2">
    <name type="scientific">Ganoderma sinense ZZ0214-1</name>
    <dbReference type="NCBI Taxonomy" id="1077348"/>
    <lineage>
        <taxon>Eukaryota</taxon>
        <taxon>Fungi</taxon>
        <taxon>Dikarya</taxon>
        <taxon>Basidiomycota</taxon>
        <taxon>Agaricomycotina</taxon>
        <taxon>Agaricomycetes</taxon>
        <taxon>Polyporales</taxon>
        <taxon>Polyporaceae</taxon>
        <taxon>Ganoderma</taxon>
    </lineage>
</organism>
<reference evidence="1 2" key="1">
    <citation type="journal article" date="2015" name="Sci. Rep.">
        <title>Chromosome-level genome map provides insights into diverse defense mechanisms in the medicinal fungus Ganoderma sinense.</title>
        <authorList>
            <person name="Zhu Y."/>
            <person name="Xu J."/>
            <person name="Sun C."/>
            <person name="Zhou S."/>
            <person name="Xu H."/>
            <person name="Nelson D.R."/>
            <person name="Qian J."/>
            <person name="Song J."/>
            <person name="Luo H."/>
            <person name="Xiang L."/>
            <person name="Li Y."/>
            <person name="Xu Z."/>
            <person name="Ji A."/>
            <person name="Wang L."/>
            <person name="Lu S."/>
            <person name="Hayward A."/>
            <person name="Sun W."/>
            <person name="Li X."/>
            <person name="Schwartz D.C."/>
            <person name="Wang Y."/>
            <person name="Chen S."/>
        </authorList>
    </citation>
    <scope>NUCLEOTIDE SEQUENCE [LARGE SCALE GENOMIC DNA]</scope>
    <source>
        <strain evidence="1 2">ZZ0214-1</strain>
    </source>
</reference>
<name>A0A2G8SL09_9APHY</name>
<accession>A0A2G8SL09</accession>
<dbReference type="OrthoDB" id="2761472at2759"/>
<comment type="caution">
    <text evidence="1">The sequence shown here is derived from an EMBL/GenBank/DDBJ whole genome shotgun (WGS) entry which is preliminary data.</text>
</comment>
<evidence type="ECO:0000313" key="1">
    <source>
        <dbReference type="EMBL" id="PIL34456.1"/>
    </source>
</evidence>
<proteinExistence type="predicted"/>
<dbReference type="EMBL" id="AYKW01000005">
    <property type="protein sequence ID" value="PIL34456.1"/>
    <property type="molecule type" value="Genomic_DNA"/>
</dbReference>
<protein>
    <submittedName>
        <fullName evidence="1">Uncharacterized protein</fullName>
    </submittedName>
</protein>
<sequence>MSCESSSDIKRLLSLMRAVGQNVTYISLDLANLGGVRLPLDLNWAVLGESLACCPWLESLHVKISTFGKANYSGMPCHALFTTILPYASRLLHTLTVELVDDVHWRYPTGGFGTWDLNVLAAYLTRKPVEFPALRSVAIELRMVFPDDNENLEKVLLQELSPLKDAGLLCIFCDDMS</sequence>
<gene>
    <name evidence="1" type="ORF">GSI_03232</name>
</gene>
<dbReference type="Proteomes" id="UP000230002">
    <property type="component" value="Unassembled WGS sequence"/>
</dbReference>
<evidence type="ECO:0000313" key="2">
    <source>
        <dbReference type="Proteomes" id="UP000230002"/>
    </source>
</evidence>